<comment type="caution">
    <text evidence="1">The sequence shown here is derived from an EMBL/GenBank/DDBJ whole genome shotgun (WGS) entry which is preliminary data.</text>
</comment>
<organism evidence="1 2">
    <name type="scientific">Basidiobolus ranarum</name>
    <dbReference type="NCBI Taxonomy" id="34480"/>
    <lineage>
        <taxon>Eukaryota</taxon>
        <taxon>Fungi</taxon>
        <taxon>Fungi incertae sedis</taxon>
        <taxon>Zoopagomycota</taxon>
        <taxon>Entomophthoromycotina</taxon>
        <taxon>Basidiobolomycetes</taxon>
        <taxon>Basidiobolales</taxon>
        <taxon>Basidiobolaceae</taxon>
        <taxon>Basidiobolus</taxon>
    </lineage>
</organism>
<dbReference type="PANTHER" id="PTHR32440">
    <property type="entry name" value="PHOSPHATASE DCR2-RELATED-RELATED"/>
    <property type="match status" value="1"/>
</dbReference>
<protein>
    <submittedName>
        <fullName evidence="1">Phosphatase dcr2</fullName>
    </submittedName>
</protein>
<dbReference type="EMBL" id="JASJQH010001099">
    <property type="protein sequence ID" value="KAK9762080.1"/>
    <property type="molecule type" value="Genomic_DNA"/>
</dbReference>
<name>A0ABR2WKN3_9FUNG</name>
<evidence type="ECO:0000313" key="2">
    <source>
        <dbReference type="Proteomes" id="UP001479436"/>
    </source>
</evidence>
<proteinExistence type="predicted"/>
<gene>
    <name evidence="1" type="primary">DCR2_4</name>
    <name evidence="1" type="ORF">K7432_012516</name>
</gene>
<sequence length="91" mass="10661">MWKGQLLKYLIKSLEMPKVPKLKFQHDGTFKILQLADIDMTSHRSECNDIPSTSEWSNCTNLKTLEFAERIIKTEKPDMIAFTRDNRVMSK</sequence>
<keyword evidence="2" id="KW-1185">Reference proteome</keyword>
<reference evidence="1 2" key="1">
    <citation type="submission" date="2023-04" db="EMBL/GenBank/DDBJ databases">
        <title>Genome of Basidiobolus ranarum AG-B5.</title>
        <authorList>
            <person name="Stajich J.E."/>
            <person name="Carter-House D."/>
            <person name="Gryganskyi A."/>
        </authorList>
    </citation>
    <scope>NUCLEOTIDE SEQUENCE [LARGE SCALE GENOMIC DNA]</scope>
    <source>
        <strain evidence="1 2">AG-B5</strain>
    </source>
</reference>
<dbReference type="Proteomes" id="UP001479436">
    <property type="component" value="Unassembled WGS sequence"/>
</dbReference>
<evidence type="ECO:0000313" key="1">
    <source>
        <dbReference type="EMBL" id="KAK9762080.1"/>
    </source>
</evidence>
<dbReference type="PANTHER" id="PTHR32440:SF2">
    <property type="entry name" value="INACTIVE PURPLE ACID PHOSPHATASE 28-RELATED"/>
    <property type="match status" value="1"/>
</dbReference>
<accession>A0ABR2WKN3</accession>